<dbReference type="AlphaFoldDB" id="A0AAN6SL66"/>
<dbReference type="InterPro" id="IPR009360">
    <property type="entry name" value="Isy1"/>
</dbReference>
<evidence type="ECO:0000256" key="1">
    <source>
        <dbReference type="ARBA" id="ARBA00004123"/>
    </source>
</evidence>
<evidence type="ECO:0000256" key="3">
    <source>
        <dbReference type="ARBA" id="ARBA00023187"/>
    </source>
</evidence>
<keyword evidence="3" id="KW-0507">mRNA processing</keyword>
<gene>
    <name evidence="5" type="ORF">C8A01DRAFT_42341</name>
</gene>
<dbReference type="Proteomes" id="UP001303115">
    <property type="component" value="Unassembled WGS sequence"/>
</dbReference>
<dbReference type="InterPro" id="IPR037200">
    <property type="entry name" value="Isy1_sf"/>
</dbReference>
<dbReference type="Gene3D" id="1.10.287.660">
    <property type="entry name" value="Helix hairpin bin"/>
    <property type="match status" value="1"/>
</dbReference>
<feature type="non-terminal residue" evidence="5">
    <location>
        <position position="68"/>
    </location>
</feature>
<evidence type="ECO:0000256" key="2">
    <source>
        <dbReference type="ARBA" id="ARBA00007002"/>
    </source>
</evidence>
<sequence length="68" mass="7933">MPCWEASAQVLKEISRKVSRIQDPALSDYQIRDVRLGCRISGWHTVSTRASPEPLGSYRRHRWSTQYD</sequence>
<comment type="caution">
    <text evidence="5">The sequence shown here is derived from an EMBL/GenBank/DDBJ whole genome shotgun (WGS) entry which is preliminary data.</text>
</comment>
<comment type="subcellular location">
    <subcellularLocation>
        <location evidence="1">Nucleus</location>
    </subcellularLocation>
</comment>
<keyword evidence="4" id="KW-0539">Nucleus</keyword>
<keyword evidence="6" id="KW-1185">Reference proteome</keyword>
<name>A0AAN6SL66_9PEZI</name>
<dbReference type="EMBL" id="MU855042">
    <property type="protein sequence ID" value="KAK4031170.1"/>
    <property type="molecule type" value="Genomic_DNA"/>
</dbReference>
<dbReference type="InterPro" id="IPR029012">
    <property type="entry name" value="Helix_hairpin_bin_sf"/>
</dbReference>
<dbReference type="Pfam" id="PF06246">
    <property type="entry name" value="Isy1"/>
    <property type="match status" value="1"/>
</dbReference>
<dbReference type="GO" id="GO:0000350">
    <property type="term" value="P:generation of catalytic spliceosome for second transesterification step"/>
    <property type="evidence" value="ECO:0007669"/>
    <property type="project" value="InterPro"/>
</dbReference>
<organism evidence="5 6">
    <name type="scientific">Parachaetomium inaequale</name>
    <dbReference type="NCBI Taxonomy" id="2588326"/>
    <lineage>
        <taxon>Eukaryota</taxon>
        <taxon>Fungi</taxon>
        <taxon>Dikarya</taxon>
        <taxon>Ascomycota</taxon>
        <taxon>Pezizomycotina</taxon>
        <taxon>Sordariomycetes</taxon>
        <taxon>Sordariomycetidae</taxon>
        <taxon>Sordariales</taxon>
        <taxon>Chaetomiaceae</taxon>
        <taxon>Parachaetomium</taxon>
    </lineage>
</organism>
<accession>A0AAN6SL66</accession>
<evidence type="ECO:0000256" key="4">
    <source>
        <dbReference type="ARBA" id="ARBA00023242"/>
    </source>
</evidence>
<dbReference type="GO" id="GO:0005634">
    <property type="term" value="C:nucleus"/>
    <property type="evidence" value="ECO:0007669"/>
    <property type="project" value="UniProtKB-SubCell"/>
</dbReference>
<protein>
    <submittedName>
        <fullName evidence="5">Uncharacterized protein</fullName>
    </submittedName>
</protein>
<evidence type="ECO:0000313" key="6">
    <source>
        <dbReference type="Proteomes" id="UP001303115"/>
    </source>
</evidence>
<reference evidence="6" key="1">
    <citation type="journal article" date="2023" name="Mol. Phylogenet. Evol.">
        <title>Genome-scale phylogeny and comparative genomics of the fungal order Sordariales.</title>
        <authorList>
            <person name="Hensen N."/>
            <person name="Bonometti L."/>
            <person name="Westerberg I."/>
            <person name="Brannstrom I.O."/>
            <person name="Guillou S."/>
            <person name="Cros-Aarteil S."/>
            <person name="Calhoun S."/>
            <person name="Haridas S."/>
            <person name="Kuo A."/>
            <person name="Mondo S."/>
            <person name="Pangilinan J."/>
            <person name="Riley R."/>
            <person name="LaButti K."/>
            <person name="Andreopoulos B."/>
            <person name="Lipzen A."/>
            <person name="Chen C."/>
            <person name="Yan M."/>
            <person name="Daum C."/>
            <person name="Ng V."/>
            <person name="Clum A."/>
            <person name="Steindorff A."/>
            <person name="Ohm R.A."/>
            <person name="Martin F."/>
            <person name="Silar P."/>
            <person name="Natvig D.O."/>
            <person name="Lalanne C."/>
            <person name="Gautier V."/>
            <person name="Ament-Velasquez S.L."/>
            <person name="Kruys A."/>
            <person name="Hutchinson M.I."/>
            <person name="Powell A.J."/>
            <person name="Barry K."/>
            <person name="Miller A.N."/>
            <person name="Grigoriev I.V."/>
            <person name="Debuchy R."/>
            <person name="Gladieux P."/>
            <person name="Hiltunen Thoren M."/>
            <person name="Johannesson H."/>
        </authorList>
    </citation>
    <scope>NUCLEOTIDE SEQUENCE [LARGE SCALE GENOMIC DNA]</scope>
    <source>
        <strain evidence="6">CBS 284.82</strain>
    </source>
</reference>
<comment type="similarity">
    <text evidence="2">Belongs to the ISY1 family.</text>
</comment>
<dbReference type="SUPFAM" id="SSF140102">
    <property type="entry name" value="ISY1 domain-like"/>
    <property type="match status" value="1"/>
</dbReference>
<keyword evidence="3" id="KW-0508">mRNA splicing</keyword>
<proteinExistence type="inferred from homology"/>
<evidence type="ECO:0000313" key="5">
    <source>
        <dbReference type="EMBL" id="KAK4031170.1"/>
    </source>
</evidence>